<evidence type="ECO:0000256" key="1">
    <source>
        <dbReference type="ARBA" id="ARBA00022679"/>
    </source>
</evidence>
<dbReference type="PIRSF" id="PIRSF037663">
    <property type="entry name" value="Acetyltransf_GNAT_prd"/>
    <property type="match status" value="1"/>
</dbReference>
<evidence type="ECO:0000313" key="7">
    <source>
        <dbReference type="Proteomes" id="UP000195607"/>
    </source>
</evidence>
<evidence type="ECO:0000259" key="3">
    <source>
        <dbReference type="PROSITE" id="PS51186"/>
    </source>
</evidence>
<dbReference type="Gene3D" id="3.40.630.30">
    <property type="match status" value="1"/>
</dbReference>
<dbReference type="EMBL" id="LT719092">
    <property type="protein sequence ID" value="SJK84899.1"/>
    <property type="molecule type" value="Genomic_DNA"/>
</dbReference>
<dbReference type="InterPro" id="IPR016181">
    <property type="entry name" value="Acyl_CoA_acyltransferase"/>
</dbReference>
<sequence length="151" mass="17420">MKIDRITDDDLRKLVKLEERAFTVGPYSADMLRYALSESGDMAFKVEDEENIIAYIMACPVSDSSLDIESVAVDPEYRGKGLAKALFQHIEDIAKQRGYEKIVLEVREHNPEAIGLYEKLGFKKTEFLKNYYSEKLNGSRNAFRMEKRLIE</sequence>
<feature type="domain" description="N-acetyltransferase" evidence="3">
    <location>
        <begin position="1"/>
        <end position="150"/>
    </location>
</feature>
<dbReference type="Proteomes" id="UP000195607">
    <property type="component" value="Chromosome I"/>
</dbReference>
<dbReference type="PROSITE" id="PS51186">
    <property type="entry name" value="GNAT"/>
    <property type="match status" value="1"/>
</dbReference>
<dbReference type="PANTHER" id="PTHR42919">
    <property type="entry name" value="N-ALPHA-ACETYLTRANSFERASE"/>
    <property type="match status" value="1"/>
</dbReference>
<dbReference type="InterPro" id="IPR006464">
    <property type="entry name" value="AcTrfase_RimI/Ard1"/>
</dbReference>
<dbReference type="EMBL" id="LT671858">
    <property type="protein sequence ID" value="SIM63098.1"/>
    <property type="molecule type" value="Genomic_DNA"/>
</dbReference>
<evidence type="ECO:0000256" key="2">
    <source>
        <dbReference type="ARBA" id="ARBA00023315"/>
    </source>
</evidence>
<dbReference type="KEGG" id="cdiv:CPM_1085"/>
<evidence type="ECO:0000313" key="4">
    <source>
        <dbReference type="EMBL" id="SIM63098.1"/>
    </source>
</evidence>
<dbReference type="InterPro" id="IPR000182">
    <property type="entry name" value="GNAT_dom"/>
</dbReference>
<dbReference type="PANTHER" id="PTHR42919:SF8">
    <property type="entry name" value="N-ALPHA-ACETYLTRANSFERASE 50"/>
    <property type="match status" value="1"/>
</dbReference>
<dbReference type="InterPro" id="IPR017255">
    <property type="entry name" value="AcTrfase_GNAT_prd"/>
</dbReference>
<dbReference type="InterPro" id="IPR051556">
    <property type="entry name" value="N-term/lysine_N-AcTrnsfr"/>
</dbReference>
<proteinExistence type="predicted"/>
<accession>A0A1N5URU6</accession>
<name>A0A1N5URU6_9ARCH</name>
<reference evidence="6" key="3">
    <citation type="submission" date="2016-06" db="EMBL/GenBank/DDBJ databases">
        <authorList>
            <person name="Toshchakov V.S."/>
        </authorList>
    </citation>
    <scope>NUCLEOTIDE SEQUENCE [LARGE SCALE GENOMIC DNA]</scope>
    <source>
        <strain>PM4 (JCM 30641</strain>
        <strain evidence="6">\VKM B-2940)</strain>
    </source>
</reference>
<gene>
    <name evidence="5" type="ORF">CPM_1085</name>
    <name evidence="4" type="ORF">CSP5_1081</name>
</gene>
<dbReference type="SUPFAM" id="SSF55729">
    <property type="entry name" value="Acyl-CoA N-acyltransferases (Nat)"/>
    <property type="match status" value="1"/>
</dbReference>
<protein>
    <submittedName>
        <fullName evidence="4">Ribosomal-protein-alanine acetyltransferase</fullName>
    </submittedName>
</protein>
<evidence type="ECO:0000313" key="6">
    <source>
        <dbReference type="Proteomes" id="UP000187822"/>
    </source>
</evidence>
<dbReference type="STRING" id="1673428.CPM_1085"/>
<keyword evidence="2" id="KW-0012">Acyltransferase</keyword>
<dbReference type="RefSeq" id="WP_077076302.1">
    <property type="nucleotide sequence ID" value="NZ_LT671858.1"/>
</dbReference>
<dbReference type="GeneID" id="41588341"/>
<organism evidence="4 7">
    <name type="scientific">Cuniculiplasma divulgatum</name>
    <dbReference type="NCBI Taxonomy" id="1673428"/>
    <lineage>
        <taxon>Archaea</taxon>
        <taxon>Methanobacteriati</taxon>
        <taxon>Thermoplasmatota</taxon>
        <taxon>Thermoplasmata</taxon>
        <taxon>Thermoplasmatales</taxon>
        <taxon>Cuniculiplasmataceae</taxon>
        <taxon>Cuniculiplasma</taxon>
    </lineage>
</organism>
<reference evidence="5" key="2">
    <citation type="submission" date="2016-06" db="EMBL/GenBank/DDBJ databases">
        <authorList>
            <person name="Olsen C.W."/>
            <person name="Carey S."/>
            <person name="Hinshaw L."/>
            <person name="Karasin A.I."/>
        </authorList>
    </citation>
    <scope>NUCLEOTIDE SEQUENCE [LARGE SCALE GENOMIC DNA]</scope>
    <source>
        <strain evidence="5">PM4</strain>
    </source>
</reference>
<dbReference type="AlphaFoldDB" id="A0A1N5URU6"/>
<evidence type="ECO:0000313" key="5">
    <source>
        <dbReference type="EMBL" id="SJK84899.1"/>
    </source>
</evidence>
<reference evidence="4 7" key="1">
    <citation type="submission" date="2016-04" db="EMBL/GenBank/DDBJ databases">
        <authorList>
            <person name="Evans L.H."/>
            <person name="Alamgir A."/>
            <person name="Owens N."/>
            <person name="Weber N.D."/>
            <person name="Virtaneva K."/>
            <person name="Barbian K."/>
            <person name="Babar A."/>
            <person name="Rosenke K."/>
        </authorList>
    </citation>
    <scope>NUCLEOTIDE SEQUENCE [LARGE SCALE GENOMIC DNA]</scope>
    <source>
        <strain evidence="4">S5</strain>
        <strain evidence="7">S5(T) (JCM 30642 \VKM B-2941)</strain>
    </source>
</reference>
<keyword evidence="6" id="KW-1185">Reference proteome</keyword>
<dbReference type="Proteomes" id="UP000187822">
    <property type="component" value="Chromosome I"/>
</dbReference>
<keyword evidence="1 4" id="KW-0808">Transferase</keyword>
<dbReference type="Pfam" id="PF00583">
    <property type="entry name" value="Acetyltransf_1"/>
    <property type="match status" value="1"/>
</dbReference>
<dbReference type="OrthoDB" id="43754at2157"/>
<dbReference type="GO" id="GO:0008080">
    <property type="term" value="F:N-acetyltransferase activity"/>
    <property type="evidence" value="ECO:0007669"/>
    <property type="project" value="InterPro"/>
</dbReference>
<dbReference type="CDD" id="cd04301">
    <property type="entry name" value="NAT_SF"/>
    <property type="match status" value="1"/>
</dbReference>
<dbReference type="NCBIfam" id="TIGR01575">
    <property type="entry name" value="rimI"/>
    <property type="match status" value="1"/>
</dbReference>